<evidence type="ECO:0000313" key="3">
    <source>
        <dbReference type="EMBL" id="XBV86933.1"/>
    </source>
</evidence>
<accession>A0AAU7UEW6</accession>
<dbReference type="InterPro" id="IPR029063">
    <property type="entry name" value="SAM-dependent_MTases_sf"/>
</dbReference>
<keyword evidence="3" id="KW-0808">Transferase</keyword>
<dbReference type="GO" id="GO:0030488">
    <property type="term" value="P:tRNA methylation"/>
    <property type="evidence" value="ECO:0007669"/>
    <property type="project" value="TreeGrafter"/>
</dbReference>
<dbReference type="Pfam" id="PF01170">
    <property type="entry name" value="UPF0020"/>
    <property type="match status" value="1"/>
</dbReference>
<evidence type="ECO:0000256" key="1">
    <source>
        <dbReference type="SAM" id="MobiDB-lite"/>
    </source>
</evidence>
<organism evidence="3">
    <name type="scientific">Deinococcus sonorensis KR-87</name>
    <dbReference type="NCBI Taxonomy" id="694439"/>
    <lineage>
        <taxon>Bacteria</taxon>
        <taxon>Thermotogati</taxon>
        <taxon>Deinococcota</taxon>
        <taxon>Deinococci</taxon>
        <taxon>Deinococcales</taxon>
        <taxon>Deinococcaceae</taxon>
        <taxon>Deinococcus</taxon>
    </lineage>
</organism>
<dbReference type="GO" id="GO:0016423">
    <property type="term" value="F:tRNA (guanine) methyltransferase activity"/>
    <property type="evidence" value="ECO:0007669"/>
    <property type="project" value="TreeGrafter"/>
</dbReference>
<proteinExistence type="predicted"/>
<dbReference type="SUPFAM" id="SSF53335">
    <property type="entry name" value="S-adenosyl-L-methionine-dependent methyltransferases"/>
    <property type="match status" value="1"/>
</dbReference>
<dbReference type="InterPro" id="IPR000241">
    <property type="entry name" value="RlmKL-like_Mtase"/>
</dbReference>
<dbReference type="RefSeq" id="WP_350245025.1">
    <property type="nucleotide sequence ID" value="NZ_CP158299.1"/>
</dbReference>
<name>A0AAU7UEW6_9DEIO</name>
<evidence type="ECO:0000259" key="2">
    <source>
        <dbReference type="Pfam" id="PF01170"/>
    </source>
</evidence>
<sequence>MPRPSRSTARNQKPRSAPERYLTYELEALPGLEAVAEAELREVPQVRGGGPLEGGGVRFQFAGDPARLERLRGAVAVYRVASWDVPRPKALMGHQVLGELTRFLAEVARQGGHTSFRLSAAGRDSDTYQRLAEMLSEGLELPYRPDDGELLVRFRPGALEAGWDVLARTTPRPLSARRWRACNMEGGLNATIAYAMHRLAGQRERDRIFNPMCGSGTLLIERALMGPLDAMVGVDTSPEAIRCAQTNIQAAGRRIEVAQVDALNTGLPDRSFDLTVADLPWGDAIGSHGGNAELYPLFLREMHRLTSLHGRLVVLTHEIRLFEQVLRAQSRWEAQELFQVYSGGHHPKAYLLWK</sequence>
<reference evidence="3" key="1">
    <citation type="submission" date="2024-06" db="EMBL/GenBank/DDBJ databases">
        <title>Draft Genome Sequence of Deinococcus sonorensis Type Strain KR-87, a Biofilm Producing Representative of the Genus Deinococcus.</title>
        <authorList>
            <person name="Boren L.S."/>
            <person name="Grosso R.A."/>
            <person name="Hugenberg-Cox A.N."/>
            <person name="Hill J.T.E."/>
            <person name="Albert C.M."/>
            <person name="Tuohy J.M."/>
        </authorList>
    </citation>
    <scope>NUCLEOTIDE SEQUENCE</scope>
    <source>
        <strain evidence="3">KR-87</strain>
    </source>
</reference>
<dbReference type="PANTHER" id="PTHR14911">
    <property type="entry name" value="THUMP DOMAIN-CONTAINING"/>
    <property type="match status" value="1"/>
</dbReference>
<dbReference type="CDD" id="cd02440">
    <property type="entry name" value="AdoMet_MTases"/>
    <property type="match status" value="1"/>
</dbReference>
<keyword evidence="3" id="KW-0489">Methyltransferase</keyword>
<gene>
    <name evidence="3" type="ORF">ABOD76_11665</name>
</gene>
<protein>
    <submittedName>
        <fullName evidence="3">Methyltransferase domain-containing protein</fullName>
    </submittedName>
</protein>
<dbReference type="Gene3D" id="3.40.50.150">
    <property type="entry name" value="Vaccinia Virus protein VP39"/>
    <property type="match status" value="1"/>
</dbReference>
<feature type="region of interest" description="Disordered" evidence="1">
    <location>
        <begin position="1"/>
        <end position="20"/>
    </location>
</feature>
<dbReference type="KEGG" id="dsc:ABOD76_11665"/>
<dbReference type="AlphaFoldDB" id="A0AAU7UEW6"/>
<dbReference type="PANTHER" id="PTHR14911:SF13">
    <property type="entry name" value="TRNA (GUANINE(6)-N2)-METHYLTRANSFERASE THUMP3"/>
    <property type="match status" value="1"/>
</dbReference>
<feature type="compositionally biased region" description="Polar residues" evidence="1">
    <location>
        <begin position="1"/>
        <end position="11"/>
    </location>
</feature>
<feature type="domain" description="Ribosomal RNA large subunit methyltransferase K/L-like methyltransferase" evidence="2">
    <location>
        <begin position="177"/>
        <end position="347"/>
    </location>
</feature>
<dbReference type="EMBL" id="CP158299">
    <property type="protein sequence ID" value="XBV86933.1"/>
    <property type="molecule type" value="Genomic_DNA"/>
</dbReference>